<protein>
    <submittedName>
        <fullName evidence="2">Uncharacterized protein</fullName>
    </submittedName>
</protein>
<feature type="region of interest" description="Disordered" evidence="1">
    <location>
        <begin position="276"/>
        <end position="296"/>
    </location>
</feature>
<gene>
    <name evidence="2" type="ORF">MPLDJ20_170123</name>
</gene>
<dbReference type="EMBL" id="CCNB01000009">
    <property type="protein sequence ID" value="CDX33957.1"/>
    <property type="molecule type" value="Genomic_DNA"/>
</dbReference>
<proteinExistence type="predicted"/>
<dbReference type="Proteomes" id="UP000046373">
    <property type="component" value="Unassembled WGS sequence"/>
</dbReference>
<evidence type="ECO:0000256" key="1">
    <source>
        <dbReference type="SAM" id="MobiDB-lite"/>
    </source>
</evidence>
<name>A0A090EX67_MESPL</name>
<reference evidence="2 3" key="1">
    <citation type="submission" date="2014-08" db="EMBL/GenBank/DDBJ databases">
        <authorList>
            <person name="Moulin Lionel"/>
        </authorList>
    </citation>
    <scope>NUCLEOTIDE SEQUENCE [LARGE SCALE GENOMIC DNA]</scope>
</reference>
<evidence type="ECO:0000313" key="3">
    <source>
        <dbReference type="Proteomes" id="UP000046373"/>
    </source>
</evidence>
<evidence type="ECO:0000313" key="2">
    <source>
        <dbReference type="EMBL" id="CDX33957.1"/>
    </source>
</evidence>
<sequence length="296" mass="32464">MRGISLYRKCEQGAHNRVHAAERRLHLVQRKHLQMNLPGETIKAWTLESELQAHISAPATNLYCRLALALQTAHRLGAMQMDGIGVPGWRDRGRGQHAADLAAMVTAVQDDMGQHLLPRHATLVAIGEGEGDRVGKPLLRNGFQIIEIPAIDLGQGDAQLERLRRIRRIVARIAMGDTLQMRSENPRHDMDVVHQTERGVALSGVASRIHSGKPFHELIIRPGLVGEQALQQSLGAHLCGPICVGEMNVSILFIFSGDGPACLLALQSRPHACASSRARRVRSPPSRQSSKPVLTF</sequence>
<accession>A0A090EX67</accession>
<dbReference type="AlphaFoldDB" id="A0A090EX67"/>
<organism evidence="2 3">
    <name type="scientific">Mesorhizobium plurifarium</name>
    <dbReference type="NCBI Taxonomy" id="69974"/>
    <lineage>
        <taxon>Bacteria</taxon>
        <taxon>Pseudomonadati</taxon>
        <taxon>Pseudomonadota</taxon>
        <taxon>Alphaproteobacteria</taxon>
        <taxon>Hyphomicrobiales</taxon>
        <taxon>Phyllobacteriaceae</taxon>
        <taxon>Mesorhizobium</taxon>
    </lineage>
</organism>